<evidence type="ECO:0000256" key="1">
    <source>
        <dbReference type="SAM" id="MobiDB-lite"/>
    </source>
</evidence>
<organism evidence="3 4">
    <name type="scientific">Blastopirellula marina</name>
    <dbReference type="NCBI Taxonomy" id="124"/>
    <lineage>
        <taxon>Bacteria</taxon>
        <taxon>Pseudomonadati</taxon>
        <taxon>Planctomycetota</taxon>
        <taxon>Planctomycetia</taxon>
        <taxon>Pirellulales</taxon>
        <taxon>Pirellulaceae</taxon>
        <taxon>Blastopirellula</taxon>
    </lineage>
</organism>
<evidence type="ECO:0000256" key="2">
    <source>
        <dbReference type="SAM" id="Phobius"/>
    </source>
</evidence>
<feature type="region of interest" description="Disordered" evidence="1">
    <location>
        <begin position="155"/>
        <end position="194"/>
    </location>
</feature>
<dbReference type="RefSeq" id="WP_105350175.1">
    <property type="nucleotide sequence ID" value="NZ_PUIA01000016.1"/>
</dbReference>
<feature type="compositionally biased region" description="Basic and acidic residues" evidence="1">
    <location>
        <begin position="185"/>
        <end position="194"/>
    </location>
</feature>
<feature type="transmembrane region" description="Helical" evidence="2">
    <location>
        <begin position="101"/>
        <end position="121"/>
    </location>
</feature>
<dbReference type="AlphaFoldDB" id="A0A2S8G3F4"/>
<protein>
    <recommendedName>
        <fullName evidence="5">EamA domain-containing protein</fullName>
    </recommendedName>
</protein>
<evidence type="ECO:0000313" key="3">
    <source>
        <dbReference type="EMBL" id="PQO38976.1"/>
    </source>
</evidence>
<evidence type="ECO:0000313" key="4">
    <source>
        <dbReference type="Proteomes" id="UP000240009"/>
    </source>
</evidence>
<feature type="transmembrane region" description="Helical" evidence="2">
    <location>
        <begin position="133"/>
        <end position="151"/>
    </location>
</feature>
<dbReference type="OrthoDB" id="257805at2"/>
<sequence length="194" mass="20568">MHFIFVICGIALTALAWGSYGPVLHEGQHYLGNDRIKPLICVGLAYLVVAVIIPSAILIAQGKFTTDWTFSGFSWSFIAGTCGTFGAFGLILALTNGGKPWIVMPLVFGFAPIVTTIISLFTKNLWNEAGPVFYAGIIMTIAGAVTVLIFAPKGAPPQKSAHAEPKTEEVSKADPTKQPSALEKLTGKSEADGK</sequence>
<feature type="transmembrane region" description="Helical" evidence="2">
    <location>
        <begin position="42"/>
        <end position="60"/>
    </location>
</feature>
<keyword evidence="2" id="KW-1133">Transmembrane helix</keyword>
<gene>
    <name evidence="3" type="ORF">C5Y96_03640</name>
</gene>
<reference evidence="3 4" key="1">
    <citation type="submission" date="2018-02" db="EMBL/GenBank/DDBJ databases">
        <title>Comparative genomes isolates from brazilian mangrove.</title>
        <authorList>
            <person name="Araujo J.E."/>
            <person name="Taketani R.G."/>
            <person name="Silva M.C.P."/>
            <person name="Loureco M.V."/>
            <person name="Andreote F.D."/>
        </authorList>
    </citation>
    <scope>NUCLEOTIDE SEQUENCE [LARGE SCALE GENOMIC DNA]</scope>
    <source>
        <strain evidence="3 4">HEX-2 MGV</strain>
    </source>
</reference>
<dbReference type="Proteomes" id="UP000240009">
    <property type="component" value="Unassembled WGS sequence"/>
</dbReference>
<keyword evidence="2" id="KW-0472">Membrane</keyword>
<feature type="compositionally biased region" description="Basic and acidic residues" evidence="1">
    <location>
        <begin position="161"/>
        <end position="175"/>
    </location>
</feature>
<feature type="transmembrane region" description="Helical" evidence="2">
    <location>
        <begin position="72"/>
        <end position="95"/>
    </location>
</feature>
<dbReference type="EMBL" id="PUIA01000016">
    <property type="protein sequence ID" value="PQO38976.1"/>
    <property type="molecule type" value="Genomic_DNA"/>
</dbReference>
<accession>A0A2S8G3F4</accession>
<comment type="caution">
    <text evidence="3">The sequence shown here is derived from an EMBL/GenBank/DDBJ whole genome shotgun (WGS) entry which is preliminary data.</text>
</comment>
<name>A0A2S8G3F4_9BACT</name>
<keyword evidence="2" id="KW-0812">Transmembrane</keyword>
<proteinExistence type="predicted"/>
<evidence type="ECO:0008006" key="5">
    <source>
        <dbReference type="Google" id="ProtNLM"/>
    </source>
</evidence>